<evidence type="ECO:0000256" key="1">
    <source>
        <dbReference type="SAM" id="MobiDB-lite"/>
    </source>
</evidence>
<dbReference type="EMBL" id="CAJVCH010570914">
    <property type="protein sequence ID" value="CAG7836182.1"/>
    <property type="molecule type" value="Genomic_DNA"/>
</dbReference>
<feature type="region of interest" description="Disordered" evidence="1">
    <location>
        <begin position="44"/>
        <end position="122"/>
    </location>
</feature>
<protein>
    <submittedName>
        <fullName evidence="2">Uncharacterized protein</fullName>
    </submittedName>
</protein>
<organism evidence="2 3">
    <name type="scientific">Allacma fusca</name>
    <dbReference type="NCBI Taxonomy" id="39272"/>
    <lineage>
        <taxon>Eukaryota</taxon>
        <taxon>Metazoa</taxon>
        <taxon>Ecdysozoa</taxon>
        <taxon>Arthropoda</taxon>
        <taxon>Hexapoda</taxon>
        <taxon>Collembola</taxon>
        <taxon>Symphypleona</taxon>
        <taxon>Sminthuridae</taxon>
        <taxon>Allacma</taxon>
    </lineage>
</organism>
<dbReference type="InterPro" id="IPR052793">
    <property type="entry name" value="EJC-associated_protein"/>
</dbReference>
<sequence>MDTLLQFEKQADAEETRSALHGIKWPPSNPKALFVDFTTDSEFDQVTKEPEEKKVKVEKPKEAKALPVREWDLGKRSRSRSPGRAKRSGSGDRKRARKSISPHSRRSPHHDKKSRDHDIKEETQVKALDELFRKTTATPCLYWLPLTPEQISEKEELRRKRMVERERRLAEMEKLRPR</sequence>
<feature type="compositionally biased region" description="Basic residues" evidence="1">
    <location>
        <begin position="94"/>
        <end position="112"/>
    </location>
</feature>
<dbReference type="GO" id="GO:0071011">
    <property type="term" value="C:precatalytic spliceosome"/>
    <property type="evidence" value="ECO:0007669"/>
    <property type="project" value="TreeGrafter"/>
</dbReference>
<feature type="compositionally biased region" description="Basic and acidic residues" evidence="1">
    <location>
        <begin position="45"/>
        <end position="75"/>
    </location>
</feature>
<dbReference type="OrthoDB" id="8065155at2759"/>
<feature type="compositionally biased region" description="Basic and acidic residues" evidence="1">
    <location>
        <begin position="113"/>
        <end position="122"/>
    </location>
</feature>
<proteinExistence type="predicted"/>
<reference evidence="2" key="1">
    <citation type="submission" date="2021-06" db="EMBL/GenBank/DDBJ databases">
        <authorList>
            <person name="Hodson N. C."/>
            <person name="Mongue J. A."/>
            <person name="Jaron S. K."/>
        </authorList>
    </citation>
    <scope>NUCLEOTIDE SEQUENCE</scope>
</reference>
<dbReference type="GO" id="GO:0008380">
    <property type="term" value="P:RNA splicing"/>
    <property type="evidence" value="ECO:0007669"/>
    <property type="project" value="TreeGrafter"/>
</dbReference>
<keyword evidence="3" id="KW-1185">Reference proteome</keyword>
<dbReference type="GO" id="GO:0061574">
    <property type="term" value="C:ASAP complex"/>
    <property type="evidence" value="ECO:0007669"/>
    <property type="project" value="TreeGrafter"/>
</dbReference>
<dbReference type="InterPro" id="IPR032552">
    <property type="entry name" value="RSB_motif"/>
</dbReference>
<dbReference type="PANTHER" id="PTHR46589:SF1">
    <property type="entry name" value="APOPTOTIC CHROMATIN CONDENSATION INDUCER IN THE NUCLEUS"/>
    <property type="match status" value="1"/>
</dbReference>
<dbReference type="Proteomes" id="UP000708208">
    <property type="component" value="Unassembled WGS sequence"/>
</dbReference>
<feature type="compositionally biased region" description="Basic residues" evidence="1">
    <location>
        <begin position="76"/>
        <end position="87"/>
    </location>
</feature>
<gene>
    <name evidence="2" type="ORF">AFUS01_LOCUS45451</name>
</gene>
<evidence type="ECO:0000313" key="3">
    <source>
        <dbReference type="Proteomes" id="UP000708208"/>
    </source>
</evidence>
<dbReference type="GO" id="GO:0003723">
    <property type="term" value="F:RNA binding"/>
    <property type="evidence" value="ECO:0007669"/>
    <property type="project" value="TreeGrafter"/>
</dbReference>
<dbReference type="PANTHER" id="PTHR46589">
    <property type="entry name" value="APOPTOTIC CHROMATIN CONDENSATION INDUCER IN THE NUCLEUS"/>
    <property type="match status" value="1"/>
</dbReference>
<dbReference type="Pfam" id="PF16294">
    <property type="entry name" value="RSB_motif"/>
    <property type="match status" value="1"/>
</dbReference>
<evidence type="ECO:0000313" key="2">
    <source>
        <dbReference type="EMBL" id="CAG7836182.1"/>
    </source>
</evidence>
<name>A0A8J2LTA2_9HEXA</name>
<accession>A0A8J2LTA2</accession>
<comment type="caution">
    <text evidence="2">The sequence shown here is derived from an EMBL/GenBank/DDBJ whole genome shotgun (WGS) entry which is preliminary data.</text>
</comment>
<dbReference type="AlphaFoldDB" id="A0A8J2LTA2"/>